<sequence length="145" mass="16413">MHSEIVICLHKGERSRYNVGAESGGHLHHSSTFQQREFRLQLYDRNMTSKLQQCMIDLITVFHTYSGKEGDKYKLSRGELKNLLQVELAELMAECKDPGELEKLLGALDLNDDGEVDFAEFAAVAVGLTVLCNEFFVDMDKKKGK</sequence>
<dbReference type="InterPro" id="IPR002048">
    <property type="entry name" value="EF_hand_dom"/>
</dbReference>
<protein>
    <submittedName>
        <fullName evidence="4">S100 calcium binding protein A1</fullName>
    </submittedName>
</protein>
<dbReference type="GO" id="GO:0005509">
    <property type="term" value="F:calcium ion binding"/>
    <property type="evidence" value="ECO:0007669"/>
    <property type="project" value="InterPro"/>
</dbReference>
<dbReference type="GO" id="GO:0005737">
    <property type="term" value="C:cytoplasm"/>
    <property type="evidence" value="ECO:0007669"/>
    <property type="project" value="TreeGrafter"/>
</dbReference>
<feature type="domain" description="EF-hand" evidence="3">
    <location>
        <begin position="96"/>
        <end position="131"/>
    </location>
</feature>
<name>A0A3Q3FZN8_9LABR</name>
<dbReference type="PANTHER" id="PTHR11639">
    <property type="entry name" value="S100 CALCIUM-BINDING PROTEIN"/>
    <property type="match status" value="1"/>
</dbReference>
<dbReference type="SMART" id="SM01394">
    <property type="entry name" value="S_100"/>
    <property type="match status" value="1"/>
</dbReference>
<keyword evidence="1" id="KW-0479">Metal-binding</keyword>
<evidence type="ECO:0000259" key="3">
    <source>
        <dbReference type="PROSITE" id="PS50222"/>
    </source>
</evidence>
<dbReference type="SUPFAM" id="SSF47473">
    <property type="entry name" value="EF-hand"/>
    <property type="match status" value="1"/>
</dbReference>
<reference evidence="4" key="2">
    <citation type="submission" date="2025-09" db="UniProtKB">
        <authorList>
            <consortium name="Ensembl"/>
        </authorList>
    </citation>
    <scope>IDENTIFICATION</scope>
</reference>
<dbReference type="Gene3D" id="1.10.238.10">
    <property type="entry name" value="EF-hand"/>
    <property type="match status" value="1"/>
</dbReference>
<proteinExistence type="predicted"/>
<evidence type="ECO:0000313" key="4">
    <source>
        <dbReference type="Ensembl" id="ENSLBEP00000026211.1"/>
    </source>
</evidence>
<dbReference type="InParanoid" id="A0A3Q3FZN8"/>
<dbReference type="RefSeq" id="XP_020513895.2">
    <property type="nucleotide sequence ID" value="XM_020658239.2"/>
</dbReference>
<dbReference type="InterPro" id="IPR011992">
    <property type="entry name" value="EF-hand-dom_pair"/>
</dbReference>
<dbReference type="InterPro" id="IPR013787">
    <property type="entry name" value="S100_Ca-bd_sub"/>
</dbReference>
<dbReference type="GeneTree" id="ENSGT00940000160475"/>
<dbReference type="GeneID" id="110002605"/>
<keyword evidence="2" id="KW-0106">Calcium</keyword>
<accession>A0A3Q3FZN8</accession>
<evidence type="ECO:0000313" key="5">
    <source>
        <dbReference type="Proteomes" id="UP000261660"/>
    </source>
</evidence>
<dbReference type="STRING" id="56723.ENSLBEP00000026211"/>
<reference evidence="4" key="1">
    <citation type="submission" date="2025-08" db="UniProtKB">
        <authorList>
            <consortium name="Ensembl"/>
        </authorList>
    </citation>
    <scope>IDENTIFICATION</scope>
</reference>
<organism evidence="4 5">
    <name type="scientific">Labrus bergylta</name>
    <name type="common">ballan wrasse</name>
    <dbReference type="NCBI Taxonomy" id="56723"/>
    <lineage>
        <taxon>Eukaryota</taxon>
        <taxon>Metazoa</taxon>
        <taxon>Chordata</taxon>
        <taxon>Craniata</taxon>
        <taxon>Vertebrata</taxon>
        <taxon>Euteleostomi</taxon>
        <taxon>Actinopterygii</taxon>
        <taxon>Neopterygii</taxon>
        <taxon>Teleostei</taxon>
        <taxon>Neoteleostei</taxon>
        <taxon>Acanthomorphata</taxon>
        <taxon>Eupercaria</taxon>
        <taxon>Labriformes</taxon>
        <taxon>Labridae</taxon>
        <taxon>Labrus</taxon>
    </lineage>
</organism>
<dbReference type="InterPro" id="IPR018247">
    <property type="entry name" value="EF_Hand_1_Ca_BS"/>
</dbReference>
<dbReference type="OrthoDB" id="26525at2759"/>
<keyword evidence="5" id="KW-1185">Reference proteome</keyword>
<dbReference type="Ensembl" id="ENSLBET00000027505.1">
    <property type="protein sequence ID" value="ENSLBEP00000026211.1"/>
    <property type="gene ID" value="ENSLBEG00000019970.1"/>
</dbReference>
<dbReference type="PROSITE" id="PS00018">
    <property type="entry name" value="EF_HAND_1"/>
    <property type="match status" value="1"/>
</dbReference>
<dbReference type="GO" id="GO:0048306">
    <property type="term" value="F:calcium-dependent protein binding"/>
    <property type="evidence" value="ECO:0007669"/>
    <property type="project" value="TreeGrafter"/>
</dbReference>
<dbReference type="PANTHER" id="PTHR11639:SF131">
    <property type="entry name" value="PROTEIN S100"/>
    <property type="match status" value="1"/>
</dbReference>
<evidence type="ECO:0000256" key="1">
    <source>
        <dbReference type="ARBA" id="ARBA00022723"/>
    </source>
</evidence>
<dbReference type="AlphaFoldDB" id="A0A3Q3FZN8"/>
<dbReference type="Proteomes" id="UP000261660">
    <property type="component" value="Unplaced"/>
</dbReference>
<evidence type="ECO:0000256" key="2">
    <source>
        <dbReference type="ARBA" id="ARBA00022837"/>
    </source>
</evidence>
<dbReference type="PROSITE" id="PS50222">
    <property type="entry name" value="EF_HAND_2"/>
    <property type="match status" value="1"/>
</dbReference>
<dbReference type="Pfam" id="PF01023">
    <property type="entry name" value="S_100"/>
    <property type="match status" value="1"/>
</dbReference>